<accession>A0ABP9JQJ4</accession>
<dbReference type="Proteomes" id="UP001500603">
    <property type="component" value="Unassembled WGS sequence"/>
</dbReference>
<gene>
    <name evidence="1" type="ORF">GCM10023318_00870</name>
</gene>
<evidence type="ECO:0008006" key="3">
    <source>
        <dbReference type="Google" id="ProtNLM"/>
    </source>
</evidence>
<dbReference type="EMBL" id="BAABJM010000001">
    <property type="protein sequence ID" value="GAA5041611.1"/>
    <property type="molecule type" value="Genomic_DNA"/>
</dbReference>
<comment type="caution">
    <text evidence="1">The sequence shown here is derived from an EMBL/GenBank/DDBJ whole genome shotgun (WGS) entry which is preliminary data.</text>
</comment>
<evidence type="ECO:0000313" key="2">
    <source>
        <dbReference type="Proteomes" id="UP001500603"/>
    </source>
</evidence>
<name>A0ABP9JQJ4_9NOCA</name>
<sequence>MTQHFTANQVRGDIAITEAEPIRLRVVIRELFLGMPRFPETTPAAVGIYAAAQRVHASVEVGTNTKTVHPDVVTDIHDRGNIGVRKQFSDALKEARAADATDEDCDPRPVDGFAVRLLCSHIRIA</sequence>
<keyword evidence="2" id="KW-1185">Reference proteome</keyword>
<proteinExistence type="predicted"/>
<reference evidence="2" key="1">
    <citation type="journal article" date="2019" name="Int. J. Syst. Evol. Microbiol.">
        <title>The Global Catalogue of Microorganisms (GCM) 10K type strain sequencing project: providing services to taxonomists for standard genome sequencing and annotation.</title>
        <authorList>
            <consortium name="The Broad Institute Genomics Platform"/>
            <consortium name="The Broad Institute Genome Sequencing Center for Infectious Disease"/>
            <person name="Wu L."/>
            <person name="Ma J."/>
        </authorList>
    </citation>
    <scope>NUCLEOTIDE SEQUENCE [LARGE SCALE GENOMIC DNA]</scope>
    <source>
        <strain evidence="2">JCM 18298</strain>
    </source>
</reference>
<organism evidence="1 2">
    <name type="scientific">Nocardia callitridis</name>
    <dbReference type="NCBI Taxonomy" id="648753"/>
    <lineage>
        <taxon>Bacteria</taxon>
        <taxon>Bacillati</taxon>
        <taxon>Actinomycetota</taxon>
        <taxon>Actinomycetes</taxon>
        <taxon>Mycobacteriales</taxon>
        <taxon>Nocardiaceae</taxon>
        <taxon>Nocardia</taxon>
    </lineage>
</organism>
<evidence type="ECO:0000313" key="1">
    <source>
        <dbReference type="EMBL" id="GAA5041611.1"/>
    </source>
</evidence>
<protein>
    <recommendedName>
        <fullName evidence="3">DUF222 domain-containing protein</fullName>
    </recommendedName>
</protein>